<evidence type="ECO:0000256" key="3">
    <source>
        <dbReference type="SAM" id="SignalP"/>
    </source>
</evidence>
<sequence length="1986" mass="218117">MLRTWTALLLISSFSQPYFSAESPQSAAWARTIHVEVVALDQPYLANRLGAMVPAARMYALREDVVSTETPLDAFGRDLHPENYPLEPGRVRLRAGKRPRPLVLRANQGDTLVVRFTNLISPDPPPPDPRTSPPFPSSELTVGLSVAGIAPLDRESLGTASGTNAAGHCRPGETQTLRWHAAEEGCFLFYSHAGDEGHLLDGLFGMLTVQPVGAEWYRSQVTHEDLALAMRGSTHSGHPRIDYDATYPVGHRYAGRPILRMLDTQGHLRHGDITAIITGPGAGRFPANHTSPAFAANPASPDRHQPYREFVVLYHSPFIIQAFDQFLDPALNFAYVAGQDAFGINYGITGIGAQILANRLHVGPMGSRDSVDTKFEEFFLSSWVGGDPSMVVDVPANTPEVSGSAKSDHRKATKALFPDDPSNVHHSYIGDHVKFRVASATTAVPHVHHQHAHQWLHTPNSDVSHYKDSQLLSRGTAYTMEIVYGGSGNRNQTVGDALFHCHFYPHFVRGMWALWRVHDVFERGTRLDDEGRPLWSVNGEDVDNRALPDGEIITGTPIPAVVPLPTLAMAPLPAPVRLSEDGRRAVTPPVHDGHGSPINANPGYPFFIPGIAGTRAPHPPMDFAQAEDAQGNPLRHEEGPWQGEPLLLDGGLPRHLVLGGTTVRERHSRWDFSKEFVAYASSGERADEDPDCEPAQENAIAGGMLAFRLPELGTATEKAAMQAHARRYHLSATPDGQPAYFVLNGLPPSPGAPYAEPAVDDYGRPSGTLRRYQAATVQRDVVFNKLGWHFPQQRLMTLWLDVAATMAGERPPEPLFYRANSGETVEFWHTNLVADHYELDDFQVRTPTDILGQHIHLVKFDVTASDGSANGFNYEDGSFSPDEVRDRIHAINREGGLFAWDEDRQFADLDRQILLQIQSYQALYPFFGDPPCGQNWDGAQTTIQRWHADPLLSNLGVDRTLRTVFAHDHFSPSTHQQAGLYSGLLIEPARSHWFTNGPIHGGDEDGHTVTYPARYPLGLRSDGGPTSWQAVIEAGTFGEASYREFAFAFQDMTQAYRPESTNEPQRPQTPAFTIPHCNPTACGEDGQPCRTAVWCPDSDETAALLAELPLNFGPQPVPAALSAQFDRHGLPLAQEATIERIEMVVDPEVATWDVKSPLAWDLDGQAIVFDSFRLVRRDLSCRHRDCGEPPGLAEAHLTGLEVFDLNIPGGWADPSFVLNPPIDPFRPRGGPTPVQLNFIERSSTFTVNYRNEPIDIYDTGRLVDTAGGGRRDPGEAFVSMVRDDPRLDDQPDRPDHPIDENCGDSTEAANDGEDCFRFPENPLNPTGDAVAEVRPGDPYTPLARAYAGDHVQIRTLVGAQAGTHAFALHGLKWLTEPADPNSGYRSVQSMGISEHFEMNVRLPGIDPLDPKGNAHPFQDYLYQADSGEAGIRHGIWGLIRAFDGSRVAAGEARLPRLPNNPSGNGPAFDWENQVVRVFDQPPVSWPPHYRRFVVRAQCSDIVFNDRGRTLRNSDREQGLTWQGDGTALAGSGFVYRLVEEVTARGTVDHRSWEGPLILRIAAGDFVQVVLENHYDGCLPESPSVGLSPQKLAFDVSHSAGMNIGHNRIQTVAPGEVGTYYWYGGNLEPRAGRVVSQPVEFGTVNLLAADPIRQPNAGLVGTLIVEPTGTDWVYDLQPNGEVDLSAATLFLGYGREAREFVVLFQWSPDALQGLGGPGPATEGLGAVNFRSEPQFYRLAGGVSAANRTSNAVMLPDLDDPRSGDPQVPIFRARVGSEVRIRYAAPGGMPMNFPVQTQALMVEGHAWREYPFYNESRSLGPNYRSEVHGATQVGANQSFDILTTAGAAGALSGDFKIHHFKNDVFGGWCLLRVEPQLVVLQRAEIDADGRIDLAGQIWLEQGRSPTEVHLEIDTEQGLITRRVAPRQDGRWFFSEVLTACRVGNPVRVRFGDGTRTEGVLATPVRQAWDDVTVASGPDFLKRTDKETE</sequence>
<dbReference type="EMBL" id="CP071793">
    <property type="protein sequence ID" value="QTD48001.1"/>
    <property type="molecule type" value="Genomic_DNA"/>
</dbReference>
<evidence type="ECO:0000313" key="4">
    <source>
        <dbReference type="EMBL" id="QTD48001.1"/>
    </source>
</evidence>
<feature type="signal peptide" evidence="3">
    <location>
        <begin position="1"/>
        <end position="20"/>
    </location>
</feature>
<keyword evidence="3" id="KW-0732">Signal</keyword>
<organism evidence="4 5">
    <name type="scientific">Sulfidibacter corallicola</name>
    <dbReference type="NCBI Taxonomy" id="2818388"/>
    <lineage>
        <taxon>Bacteria</taxon>
        <taxon>Pseudomonadati</taxon>
        <taxon>Acidobacteriota</taxon>
        <taxon>Holophagae</taxon>
        <taxon>Acanthopleuribacterales</taxon>
        <taxon>Acanthopleuribacteraceae</taxon>
        <taxon>Sulfidibacter</taxon>
    </lineage>
</organism>
<feature type="compositionally biased region" description="Basic and acidic residues" evidence="2">
    <location>
        <begin position="1281"/>
        <end position="1299"/>
    </location>
</feature>
<feature type="region of interest" description="Disordered" evidence="2">
    <location>
        <begin position="120"/>
        <end position="139"/>
    </location>
</feature>
<dbReference type="Proteomes" id="UP000663929">
    <property type="component" value="Chromosome"/>
</dbReference>
<feature type="chain" id="PRO_5035158666" description="Multicopper oxidase" evidence="3">
    <location>
        <begin position="21"/>
        <end position="1986"/>
    </location>
</feature>
<dbReference type="InterPro" id="IPR008972">
    <property type="entry name" value="Cupredoxin"/>
</dbReference>
<dbReference type="Gene3D" id="2.60.40.420">
    <property type="entry name" value="Cupredoxins - blue copper proteins"/>
    <property type="match status" value="3"/>
</dbReference>
<reference evidence="4" key="1">
    <citation type="submission" date="2021-03" db="EMBL/GenBank/DDBJ databases">
        <title>Acanthopleuribacteraceae sp. M133.</title>
        <authorList>
            <person name="Wang G."/>
        </authorList>
    </citation>
    <scope>NUCLEOTIDE SEQUENCE</scope>
    <source>
        <strain evidence="4">M133</strain>
    </source>
</reference>
<protein>
    <recommendedName>
        <fullName evidence="6">Multicopper oxidase</fullName>
    </recommendedName>
</protein>
<accession>A0A8A4TGT4</accession>
<dbReference type="SUPFAM" id="SSF49503">
    <property type="entry name" value="Cupredoxins"/>
    <property type="match status" value="2"/>
</dbReference>
<gene>
    <name evidence="4" type="ORF">J3U87_20655</name>
</gene>
<proteinExistence type="predicted"/>
<dbReference type="KEGG" id="scor:J3U87_20655"/>
<keyword evidence="1" id="KW-0479">Metal-binding</keyword>
<dbReference type="GO" id="GO:0005507">
    <property type="term" value="F:copper ion binding"/>
    <property type="evidence" value="ECO:0007669"/>
    <property type="project" value="InterPro"/>
</dbReference>
<evidence type="ECO:0000256" key="2">
    <source>
        <dbReference type="SAM" id="MobiDB-lite"/>
    </source>
</evidence>
<evidence type="ECO:0000313" key="5">
    <source>
        <dbReference type="Proteomes" id="UP000663929"/>
    </source>
</evidence>
<name>A0A8A4TGT4_SULCO</name>
<dbReference type="InterPro" id="IPR002355">
    <property type="entry name" value="Cu_oxidase_Cu_BS"/>
</dbReference>
<evidence type="ECO:0008006" key="6">
    <source>
        <dbReference type="Google" id="ProtNLM"/>
    </source>
</evidence>
<dbReference type="RefSeq" id="WP_237377664.1">
    <property type="nucleotide sequence ID" value="NZ_CP071793.1"/>
</dbReference>
<evidence type="ECO:0000256" key="1">
    <source>
        <dbReference type="ARBA" id="ARBA00022723"/>
    </source>
</evidence>
<keyword evidence="5" id="KW-1185">Reference proteome</keyword>
<dbReference type="PROSITE" id="PS00080">
    <property type="entry name" value="MULTICOPPER_OXIDASE2"/>
    <property type="match status" value="1"/>
</dbReference>
<feature type="compositionally biased region" description="Pro residues" evidence="2">
    <location>
        <begin position="122"/>
        <end position="136"/>
    </location>
</feature>
<feature type="region of interest" description="Disordered" evidence="2">
    <location>
        <begin position="1265"/>
        <end position="1313"/>
    </location>
</feature>